<feature type="transmembrane region" description="Helical" evidence="2">
    <location>
        <begin position="95"/>
        <end position="113"/>
    </location>
</feature>
<proteinExistence type="predicted"/>
<feature type="region of interest" description="Disordered" evidence="1">
    <location>
        <begin position="325"/>
        <end position="373"/>
    </location>
</feature>
<dbReference type="EMBL" id="JAVDSG010000001">
    <property type="protein sequence ID" value="MDR6598420.1"/>
    <property type="molecule type" value="Genomic_DNA"/>
</dbReference>
<evidence type="ECO:0000256" key="1">
    <source>
        <dbReference type="SAM" id="MobiDB-lite"/>
    </source>
</evidence>
<keyword evidence="4" id="KW-1185">Reference proteome</keyword>
<evidence type="ECO:0000313" key="4">
    <source>
        <dbReference type="Proteomes" id="UP001268819"/>
    </source>
</evidence>
<comment type="caution">
    <text evidence="3">The sequence shown here is derived from an EMBL/GenBank/DDBJ whole genome shotgun (WGS) entry which is preliminary data.</text>
</comment>
<sequence>MNTQTNTEVRDYLARMRDELSDLPPAEVGEIMDDAEAHVAEVAEELGDASSAAALTGRLGTPQAYARELRAAAGYPDRTATPPPTTTGAVADARFALWSLAAGTAAAFVIGVGAFERELLLALACLCGLVSLVLVFTRRDLVDKAARLPELAAVRRALARTDLERLVQSLRGLQPAWWVVRALVVAASGALVFNEPSAILASLAFGALCLLAGPKSRTDRRWLWISVPASGFALGVLLLILGSLAHRSDGPPTQVSYAPAPVLPTNVYVFDENGRPLTGVHLYDEDGRPLDTSWSGCDEYREDNRYPRPRVVRDENGCREVSGAPFAVVVPTTTTPSGSPSATPTPSVDPSAPQQSTTQQSATPSSSPVVPTG</sequence>
<feature type="transmembrane region" description="Helical" evidence="2">
    <location>
        <begin position="222"/>
        <end position="245"/>
    </location>
</feature>
<reference evidence="3 4" key="1">
    <citation type="submission" date="2023-07" db="EMBL/GenBank/DDBJ databases">
        <title>Sequencing the genomes of 1000 actinobacteria strains.</title>
        <authorList>
            <person name="Klenk H.-P."/>
        </authorList>
    </citation>
    <scope>NUCLEOTIDE SEQUENCE [LARGE SCALE GENOMIC DNA]</scope>
    <source>
        <strain evidence="3 4">DSM 43749</strain>
    </source>
</reference>
<organism evidence="3 4">
    <name type="scientific">Saccharothrix longispora</name>
    <dbReference type="NCBI Taxonomy" id="33920"/>
    <lineage>
        <taxon>Bacteria</taxon>
        <taxon>Bacillati</taxon>
        <taxon>Actinomycetota</taxon>
        <taxon>Actinomycetes</taxon>
        <taxon>Pseudonocardiales</taxon>
        <taxon>Pseudonocardiaceae</taxon>
        <taxon>Saccharothrix</taxon>
    </lineage>
</organism>
<evidence type="ECO:0008006" key="5">
    <source>
        <dbReference type="Google" id="ProtNLM"/>
    </source>
</evidence>
<keyword evidence="2" id="KW-0812">Transmembrane</keyword>
<dbReference type="Pfam" id="PF22564">
    <property type="entry name" value="HAAS"/>
    <property type="match status" value="1"/>
</dbReference>
<gene>
    <name evidence="3" type="ORF">J2S66_006804</name>
</gene>
<dbReference type="RefSeq" id="WP_310312993.1">
    <property type="nucleotide sequence ID" value="NZ_BAAAXB010000001.1"/>
</dbReference>
<accession>A0ABU1Q6A6</accession>
<evidence type="ECO:0000313" key="3">
    <source>
        <dbReference type="EMBL" id="MDR6598420.1"/>
    </source>
</evidence>
<dbReference type="Proteomes" id="UP001268819">
    <property type="component" value="Unassembled WGS sequence"/>
</dbReference>
<keyword evidence="2" id="KW-0472">Membrane</keyword>
<keyword evidence="2" id="KW-1133">Transmembrane helix</keyword>
<protein>
    <recommendedName>
        <fullName evidence="5">Proline-rich protein</fullName>
    </recommendedName>
</protein>
<feature type="transmembrane region" description="Helical" evidence="2">
    <location>
        <begin position="119"/>
        <end position="137"/>
    </location>
</feature>
<name>A0ABU1Q6A6_9PSEU</name>
<evidence type="ECO:0000256" key="2">
    <source>
        <dbReference type="SAM" id="Phobius"/>
    </source>
</evidence>